<dbReference type="InterPro" id="IPR008979">
    <property type="entry name" value="Galactose-bd-like_sf"/>
</dbReference>
<dbReference type="SMART" id="SM00560">
    <property type="entry name" value="LamGL"/>
    <property type="match status" value="1"/>
</dbReference>
<dbReference type="SUPFAM" id="SSF49899">
    <property type="entry name" value="Concanavalin A-like lectins/glucanases"/>
    <property type="match status" value="2"/>
</dbReference>
<dbReference type="OrthoDB" id="1098018at2"/>
<feature type="transmembrane region" description="Helical" evidence="8">
    <location>
        <begin position="1463"/>
        <end position="1480"/>
    </location>
</feature>
<dbReference type="SUPFAM" id="SSF49785">
    <property type="entry name" value="Galactose-binding domain-like"/>
    <property type="match status" value="1"/>
</dbReference>
<keyword evidence="12" id="KW-1185">Reference proteome</keyword>
<dbReference type="Gene3D" id="3.60.21.10">
    <property type="match status" value="1"/>
</dbReference>
<name>A0A4R7ZHX4_9FIRM</name>
<dbReference type="Gene3D" id="2.60.120.260">
    <property type="entry name" value="Galactose-binding domain-like"/>
    <property type="match status" value="1"/>
</dbReference>
<evidence type="ECO:0000313" key="12">
    <source>
        <dbReference type="Proteomes" id="UP000294743"/>
    </source>
</evidence>
<evidence type="ECO:0000259" key="10">
    <source>
        <dbReference type="PROSITE" id="PS50022"/>
    </source>
</evidence>
<keyword evidence="8" id="KW-0472">Membrane</keyword>
<dbReference type="InterPro" id="IPR000421">
    <property type="entry name" value="FA58C"/>
</dbReference>
<evidence type="ECO:0000256" key="7">
    <source>
        <dbReference type="SAM" id="MobiDB-lite"/>
    </source>
</evidence>
<proteinExistence type="inferred from homology"/>
<dbReference type="EMBL" id="SODD01000019">
    <property type="protein sequence ID" value="TDW16845.1"/>
    <property type="molecule type" value="Genomic_DNA"/>
</dbReference>
<dbReference type="Gene3D" id="1.20.1270.90">
    <property type="entry name" value="AF1782-like"/>
    <property type="match status" value="1"/>
</dbReference>
<keyword evidence="1" id="KW-0479">Metal-binding</keyword>
<keyword evidence="3" id="KW-0378">Hydrolase</keyword>
<comment type="caution">
    <text evidence="11">The sequence shown here is derived from an EMBL/GenBank/DDBJ whole genome shotgun (WGS) entry which is preliminary data.</text>
</comment>
<dbReference type="InterPro" id="IPR006558">
    <property type="entry name" value="LamG-like"/>
</dbReference>
<dbReference type="Pfam" id="PF00754">
    <property type="entry name" value="F5_F8_type_C"/>
    <property type="match status" value="1"/>
</dbReference>
<keyword evidence="2 9" id="KW-0732">Signal</keyword>
<dbReference type="GO" id="GO:0046872">
    <property type="term" value="F:metal ion binding"/>
    <property type="evidence" value="ECO:0007669"/>
    <property type="project" value="UniProtKB-KW"/>
</dbReference>
<dbReference type="Gene3D" id="2.60.120.200">
    <property type="match status" value="2"/>
</dbReference>
<evidence type="ECO:0000256" key="6">
    <source>
        <dbReference type="ARBA" id="ARBA00025742"/>
    </source>
</evidence>
<dbReference type="RefSeq" id="WP_134169625.1">
    <property type="nucleotide sequence ID" value="NZ_SODD01000019.1"/>
</dbReference>
<dbReference type="InterPro" id="IPR004843">
    <property type="entry name" value="Calcineurin-like_PHP"/>
</dbReference>
<feature type="domain" description="F5/8 type C" evidence="10">
    <location>
        <begin position="858"/>
        <end position="990"/>
    </location>
</feature>
<keyword evidence="5" id="KW-1015">Disulfide bond</keyword>
<gene>
    <name evidence="11" type="ORF">EDD63_11911</name>
</gene>
<dbReference type="InterPro" id="IPR050884">
    <property type="entry name" value="CNP_phosphodiesterase-III"/>
</dbReference>
<feature type="region of interest" description="Disordered" evidence="7">
    <location>
        <begin position="1429"/>
        <end position="1455"/>
    </location>
</feature>
<dbReference type="PANTHER" id="PTHR42988">
    <property type="entry name" value="PHOSPHOHYDROLASE"/>
    <property type="match status" value="1"/>
</dbReference>
<dbReference type="InterPro" id="IPR013320">
    <property type="entry name" value="ConA-like_dom_sf"/>
</dbReference>
<evidence type="ECO:0000256" key="1">
    <source>
        <dbReference type="ARBA" id="ARBA00022723"/>
    </source>
</evidence>
<dbReference type="Gene3D" id="1.20.1270.70">
    <property type="entry name" value="Designed single chain three-helix bundle"/>
    <property type="match status" value="1"/>
</dbReference>
<evidence type="ECO:0000256" key="4">
    <source>
        <dbReference type="ARBA" id="ARBA00023004"/>
    </source>
</evidence>
<accession>A0A4R7ZHX4</accession>
<evidence type="ECO:0000256" key="3">
    <source>
        <dbReference type="ARBA" id="ARBA00022801"/>
    </source>
</evidence>
<sequence length="1487" mass="164212">MYKIIKRLFMTFVVTCICMTTCITGVDAVLLKAVTDEVLYVDFEGQVDDQSGNGNNGTLVGSPDFVSGIKGKAIHIKNAGSTATQYVNFGKPTDLQFGEGNFSYSLWYNSAGSNDDMILGNKDWNSGGNRGWGLATFSDGVRANIATNGRKDAYYIKVNDQKWHHIAVNYDRSGDMVVYVDGVEFKRLAINTLTGTTDSLDVVLGADGNKGFALADGYIDELRMFRRVMSAEEISEQYMDDGLPYLRKMHKEQYAQIKGNQEYNSDLKQAYKVLVDELHQDNLTAAQLNELTPKLVSAYEAVQASAPDAVPGLVLHTTFDDDTATDISGCANNGSVVGNPEYVTGVKGKAIHIQNTGLAATQYVNFGKPESLMFGEENFAYSLWYNSAGSEDDMILGNKDWNSGKNRGWGLSTYNNGVRTNISTTDRVDIREIKINDQKWHHIAVNHDRTGDMVVYIDGTEFKRIDISKIPGNVDVLDVVLGADGKKSFAMADGYIDELYMYNRLITQEEINEQYDVIKLESTIKKYQAIVAEAKTNGTDATKIAELEKAIQSVITIKEAGGSLDINRLVANLDIAYERFQTTETPAMSFEVISDPHIQGTDRSSKNSANLIDALEDIGYLNPTSSAVLYPGDLTDYGRENEYKGFYDIIENFTPQGTESFVTLGNHDVRWQPSGWEEAKARYLKYNKNIMGDTDGRVYYDKWIDGYHFISLSTESDLKDQATLSAEQLQWLDNKLSENDDPERPQFIIIHQTIKGTYDQADEDVIKESEEVKAVLRKHKNAVMFTGHIHNGIDLISHVNYGYGTQVDVPSFYYSSFGSKVNQVGYQVNVFDGGQIQIRLRDYKNDTFLDEYEMNFNIDDVQESASSPDVPTDVCKVTAGSEQSTSEDASKLIDDDLTTMWHSKYSNDTRENQYVIFELDKEMEVNGMRYVPRQSGINGKINAYEVYTSVNGTDYTLQTTGKWYGHRNTQFASFDPVVAKYVKLQVVSNYGPGLYSSATEMRVTQPKKANSEAFDALQEVIVRAKALIDANKEASTTKTSWTNFRNVYDEAVLVTSDAEDVAILDVTLRLETAMTGLVDRASTADFEALVAKITEYEALADKYSDAQFAGMRTAIGETKTLVAKGNADVSATDVANATKKLTDEKTKLDAISQGDLDEIRALLTTTIANATKTLEEAKNMRPSTVTAVESAITNGQSLLQASETNITILTDAIQRIVDAVAKLETIVDKTEITQMITLLEALTESDYTEKSWKTLQTAITNAKAVVANDDATTEDVRLTQESLYAALNGLEKVKVFVKDNLQKEIATAEIILVNSDKYVASSIKDLATAVATAKQALADATSQADIDAATKALMSVRLKARLKPDTERLENLLSKTADLDTRLYTVESVAALDNAITKVLSLLENEEATQAEIDAVYSELAQAMKNLVKQAPSTSPEQNKPNNTQVNNNGAGVNSGDTTDTTALYGLLVLALAGVALFGTRKYRQHK</sequence>
<reference evidence="11 12" key="1">
    <citation type="submission" date="2019-03" db="EMBL/GenBank/DDBJ databases">
        <title>Genomic Encyclopedia of Type Strains, Phase IV (KMG-IV): sequencing the most valuable type-strain genomes for metagenomic binning, comparative biology and taxonomic classification.</title>
        <authorList>
            <person name="Goeker M."/>
        </authorList>
    </citation>
    <scope>NUCLEOTIDE SEQUENCE [LARGE SCALE GENOMIC DNA]</scope>
    <source>
        <strain evidence="11 12">DSM 28867</strain>
    </source>
</reference>
<evidence type="ECO:0000256" key="5">
    <source>
        <dbReference type="ARBA" id="ARBA00023157"/>
    </source>
</evidence>
<dbReference type="InterPro" id="IPR029052">
    <property type="entry name" value="Metallo-depent_PP-like"/>
</dbReference>
<evidence type="ECO:0000313" key="11">
    <source>
        <dbReference type="EMBL" id="TDW16845.1"/>
    </source>
</evidence>
<evidence type="ECO:0000256" key="8">
    <source>
        <dbReference type="SAM" id="Phobius"/>
    </source>
</evidence>
<comment type="similarity">
    <text evidence="6">Belongs to the cyclic nucleotide phosphodiesterase class-III family.</text>
</comment>
<feature type="chain" id="PRO_5020614016" evidence="9">
    <location>
        <begin position="29"/>
        <end position="1487"/>
    </location>
</feature>
<dbReference type="PANTHER" id="PTHR42988:SF2">
    <property type="entry name" value="CYCLIC NUCLEOTIDE PHOSPHODIESTERASE CBUA0032-RELATED"/>
    <property type="match status" value="1"/>
</dbReference>
<feature type="compositionally biased region" description="Low complexity" evidence="7">
    <location>
        <begin position="1439"/>
        <end position="1449"/>
    </location>
</feature>
<keyword evidence="8" id="KW-1133">Transmembrane helix</keyword>
<evidence type="ECO:0000256" key="9">
    <source>
        <dbReference type="SAM" id="SignalP"/>
    </source>
</evidence>
<dbReference type="Pfam" id="PF07554">
    <property type="entry name" value="FIVAR"/>
    <property type="match status" value="3"/>
</dbReference>
<dbReference type="Proteomes" id="UP000294743">
    <property type="component" value="Unassembled WGS sequence"/>
</dbReference>
<dbReference type="SUPFAM" id="SSF56300">
    <property type="entry name" value="Metallo-dependent phosphatases"/>
    <property type="match status" value="1"/>
</dbReference>
<keyword evidence="4" id="KW-0408">Iron</keyword>
<organism evidence="11 12">
    <name type="scientific">Breznakia blatticola</name>
    <dbReference type="NCBI Taxonomy" id="1754012"/>
    <lineage>
        <taxon>Bacteria</taxon>
        <taxon>Bacillati</taxon>
        <taxon>Bacillota</taxon>
        <taxon>Erysipelotrichia</taxon>
        <taxon>Erysipelotrichales</taxon>
        <taxon>Erysipelotrichaceae</taxon>
        <taxon>Breznakia</taxon>
    </lineage>
</organism>
<dbReference type="Pfam" id="PF00149">
    <property type="entry name" value="Metallophos"/>
    <property type="match status" value="1"/>
</dbReference>
<feature type="signal peptide" evidence="9">
    <location>
        <begin position="1"/>
        <end position="28"/>
    </location>
</feature>
<dbReference type="Pfam" id="PF13385">
    <property type="entry name" value="Laminin_G_3"/>
    <property type="match status" value="2"/>
</dbReference>
<dbReference type="GO" id="GO:0016787">
    <property type="term" value="F:hydrolase activity"/>
    <property type="evidence" value="ECO:0007669"/>
    <property type="project" value="UniProtKB-KW"/>
</dbReference>
<protein>
    <submittedName>
        <fullName evidence="11">3',5'-cyclic AMP phosphodiesterase CpdA</fullName>
    </submittedName>
</protein>
<evidence type="ECO:0000256" key="2">
    <source>
        <dbReference type="ARBA" id="ARBA00022729"/>
    </source>
</evidence>
<dbReference type="PROSITE" id="PS50022">
    <property type="entry name" value="FA58C_3"/>
    <property type="match status" value="1"/>
</dbReference>
<keyword evidence="8" id="KW-0812">Transmembrane</keyword>